<evidence type="ECO:0000313" key="1">
    <source>
        <dbReference type="EMBL" id="GMF06475.1"/>
    </source>
</evidence>
<name>A0ACB5UAH4_AMBMO</name>
<sequence length="171" mass="18326">MATSLPPLTATATVSIPAYETITFILNSAATQLATLTPQLATATVKASTRSLQQVIINQMATVSYYSILEELATATDTAIIATLQPQAAQASAVAKQMFDESAFYHGNYPDLGGNIALLAVFAIFLICHVLFGVMTKQWWFATCWVIGLILEVLGYGGRVASHYSPGYITL</sequence>
<keyword evidence="2" id="KW-1185">Reference proteome</keyword>
<evidence type="ECO:0000313" key="2">
    <source>
        <dbReference type="Proteomes" id="UP001165064"/>
    </source>
</evidence>
<reference evidence="1" key="1">
    <citation type="submission" date="2023-04" db="EMBL/GenBank/DDBJ databases">
        <title>Ambrosiozyma monospora NBRC 10751.</title>
        <authorList>
            <person name="Ichikawa N."/>
            <person name="Sato H."/>
            <person name="Tonouchi N."/>
        </authorList>
    </citation>
    <scope>NUCLEOTIDE SEQUENCE</scope>
    <source>
        <strain evidence="1">NBRC 10751</strain>
    </source>
</reference>
<proteinExistence type="predicted"/>
<comment type="caution">
    <text evidence="1">The sequence shown here is derived from an EMBL/GenBank/DDBJ whole genome shotgun (WGS) entry which is preliminary data.</text>
</comment>
<organism evidence="1 2">
    <name type="scientific">Ambrosiozyma monospora</name>
    <name type="common">Yeast</name>
    <name type="synonym">Endomycopsis monosporus</name>
    <dbReference type="NCBI Taxonomy" id="43982"/>
    <lineage>
        <taxon>Eukaryota</taxon>
        <taxon>Fungi</taxon>
        <taxon>Dikarya</taxon>
        <taxon>Ascomycota</taxon>
        <taxon>Saccharomycotina</taxon>
        <taxon>Pichiomycetes</taxon>
        <taxon>Pichiales</taxon>
        <taxon>Pichiaceae</taxon>
        <taxon>Ambrosiozyma</taxon>
    </lineage>
</organism>
<accession>A0ACB5UAH4</accession>
<dbReference type="EMBL" id="BSXS01015201">
    <property type="protein sequence ID" value="GMF06475.1"/>
    <property type="molecule type" value="Genomic_DNA"/>
</dbReference>
<gene>
    <name evidence="1" type="ORF">Amon02_001270600</name>
</gene>
<dbReference type="Proteomes" id="UP001165064">
    <property type="component" value="Unassembled WGS sequence"/>
</dbReference>
<protein>
    <submittedName>
        <fullName evidence="1">Unnamed protein product</fullName>
    </submittedName>
</protein>